<dbReference type="GO" id="GO:0003755">
    <property type="term" value="F:peptidyl-prolyl cis-trans isomerase activity"/>
    <property type="evidence" value="ECO:0007669"/>
    <property type="project" value="UniProtKB-UniRule"/>
</dbReference>
<dbReference type="InterPro" id="IPR050245">
    <property type="entry name" value="PrsA_foldase"/>
</dbReference>
<reference evidence="14 16" key="2">
    <citation type="submission" date="2017-12" db="EMBL/GenBank/DDBJ databases">
        <title>Comparative Functional Genomics of Dry Heat Resistant strains isolated from the Viking Spacecraft.</title>
        <authorList>
            <person name="Seuylemezian A."/>
            <person name="Cooper K."/>
            <person name="Vaishampayan P."/>
        </authorList>
    </citation>
    <scope>NUCLEOTIDE SEQUENCE [LARGE SCALE GENOMIC DNA]</scope>
    <source>
        <strain evidence="14 16">ATCC 29669</strain>
    </source>
</reference>
<keyword evidence="16" id="KW-1185">Reference proteome</keyword>
<dbReference type="PANTHER" id="PTHR47245">
    <property type="entry name" value="PEPTIDYLPROLYL ISOMERASE"/>
    <property type="match status" value="1"/>
</dbReference>
<dbReference type="InterPro" id="IPR023059">
    <property type="entry name" value="Foldase_PrsA"/>
</dbReference>
<dbReference type="Pfam" id="PF00639">
    <property type="entry name" value="Rotamase"/>
    <property type="match status" value="1"/>
</dbReference>
<evidence type="ECO:0000256" key="10">
    <source>
        <dbReference type="ARBA" id="ARBA00023288"/>
    </source>
</evidence>
<dbReference type="PANTHER" id="PTHR47245:SF1">
    <property type="entry name" value="FOLDASE PROTEIN PRSA"/>
    <property type="match status" value="1"/>
</dbReference>
<evidence type="ECO:0000256" key="2">
    <source>
        <dbReference type="ARBA" id="ARBA00004193"/>
    </source>
</evidence>
<evidence type="ECO:0000256" key="6">
    <source>
        <dbReference type="ARBA" id="ARBA00023110"/>
    </source>
</evidence>
<evidence type="ECO:0000313" key="16">
    <source>
        <dbReference type="Proteomes" id="UP000235114"/>
    </source>
</evidence>
<accession>A0A2N5GNB2</accession>
<dbReference type="SUPFAM" id="SSF54534">
    <property type="entry name" value="FKBP-like"/>
    <property type="match status" value="1"/>
</dbReference>
<comment type="caution">
    <text evidence="13">The sequence shown here is derived from an EMBL/GenBank/DDBJ whole genome shotgun (WGS) entry which is preliminary data.</text>
</comment>
<dbReference type="Proteomes" id="UP000234951">
    <property type="component" value="Unassembled WGS sequence"/>
</dbReference>
<dbReference type="EC" id="5.2.1.8" evidence="11"/>
<evidence type="ECO:0000256" key="8">
    <source>
        <dbReference type="ARBA" id="ARBA00023139"/>
    </source>
</evidence>
<evidence type="ECO:0000256" key="3">
    <source>
        <dbReference type="ARBA" id="ARBA00006071"/>
    </source>
</evidence>
<keyword evidence="10 11" id="KW-0449">Lipoprotein</keyword>
<dbReference type="Proteomes" id="UP000235114">
    <property type="component" value="Unassembled WGS sequence"/>
</dbReference>
<comment type="subcellular location">
    <subcellularLocation>
        <location evidence="2 11">Cell membrane</location>
        <topology evidence="2 11">Lipid-anchor</topology>
    </subcellularLocation>
</comment>
<evidence type="ECO:0000256" key="4">
    <source>
        <dbReference type="ARBA" id="ARBA00022475"/>
    </source>
</evidence>
<organism evidence="13 15">
    <name type="scientific">Bacillus canaveralius</name>
    <dbReference type="NCBI Taxonomy" id="1403243"/>
    <lineage>
        <taxon>Bacteria</taxon>
        <taxon>Bacillati</taxon>
        <taxon>Bacillota</taxon>
        <taxon>Bacilli</taxon>
        <taxon>Bacillales</taxon>
        <taxon>Bacillaceae</taxon>
        <taxon>Bacillus</taxon>
    </lineage>
</organism>
<dbReference type="SUPFAM" id="SSF109998">
    <property type="entry name" value="Triger factor/SurA peptide-binding domain-like"/>
    <property type="match status" value="1"/>
</dbReference>
<evidence type="ECO:0000256" key="9">
    <source>
        <dbReference type="ARBA" id="ARBA00023235"/>
    </source>
</evidence>
<dbReference type="EMBL" id="PGVD01000032">
    <property type="protein sequence ID" value="PLR96431.1"/>
    <property type="molecule type" value="Genomic_DNA"/>
</dbReference>
<evidence type="ECO:0000256" key="1">
    <source>
        <dbReference type="ARBA" id="ARBA00000971"/>
    </source>
</evidence>
<dbReference type="AlphaFoldDB" id="A0A2N5GNB2"/>
<comment type="catalytic activity">
    <reaction evidence="1 11">
        <text>[protein]-peptidylproline (omega=180) = [protein]-peptidylproline (omega=0)</text>
        <dbReference type="Rhea" id="RHEA:16237"/>
        <dbReference type="Rhea" id="RHEA-COMP:10747"/>
        <dbReference type="Rhea" id="RHEA-COMP:10748"/>
        <dbReference type="ChEBI" id="CHEBI:83833"/>
        <dbReference type="ChEBI" id="CHEBI:83834"/>
        <dbReference type="EC" id="5.2.1.8"/>
    </reaction>
</comment>
<dbReference type="RefSeq" id="WP_101576810.1">
    <property type="nucleotide sequence ID" value="NZ_PGVA01000016.1"/>
</dbReference>
<name>A0A2N5GNB2_9BACI</name>
<dbReference type="InterPro" id="IPR027304">
    <property type="entry name" value="Trigger_fact/SurA_dom_sf"/>
</dbReference>
<keyword evidence="8 11" id="KW-0564">Palmitate</keyword>
<keyword evidence="5 11" id="KW-0732">Signal</keyword>
<gene>
    <name evidence="11 13" type="primary">prsA</name>
    <name evidence="13" type="ORF">CU635_08365</name>
    <name evidence="14" type="ORF">CVD25_11945</name>
</gene>
<proteinExistence type="inferred from homology"/>
<dbReference type="GO" id="GO:0005886">
    <property type="term" value="C:plasma membrane"/>
    <property type="evidence" value="ECO:0007669"/>
    <property type="project" value="UniProtKB-SubCell"/>
</dbReference>
<keyword evidence="4 11" id="KW-1003">Cell membrane</keyword>
<dbReference type="EMBL" id="PGVA01000016">
    <property type="protein sequence ID" value="PLR83745.1"/>
    <property type="molecule type" value="Genomic_DNA"/>
</dbReference>
<comment type="similarity">
    <text evidence="3 11">Belongs to the PrsA family.</text>
</comment>
<evidence type="ECO:0000256" key="11">
    <source>
        <dbReference type="HAMAP-Rule" id="MF_01145"/>
    </source>
</evidence>
<dbReference type="InterPro" id="IPR000297">
    <property type="entry name" value="PPIase_PpiC"/>
</dbReference>
<dbReference type="PROSITE" id="PS50198">
    <property type="entry name" value="PPIC_PPIASE_2"/>
    <property type="match status" value="1"/>
</dbReference>
<keyword evidence="9 11" id="KW-0413">Isomerase</keyword>
<keyword evidence="7 11" id="KW-0472">Membrane</keyword>
<evidence type="ECO:0000259" key="12">
    <source>
        <dbReference type="PROSITE" id="PS50198"/>
    </source>
</evidence>
<dbReference type="HAMAP" id="MF_01145">
    <property type="entry name" value="Foldase_PrsA"/>
    <property type="match status" value="1"/>
</dbReference>
<reference evidence="13 15" key="1">
    <citation type="submission" date="2017-11" db="EMBL/GenBank/DDBJ databases">
        <title>Comparitive Functional Genomics of Dry Heat Resistant strains isolated from the Viking Spacecraft.</title>
        <authorList>
            <person name="Seuylemezian A."/>
            <person name="Cooper K."/>
            <person name="Vaishampayan P."/>
        </authorList>
    </citation>
    <scope>NUCLEOTIDE SEQUENCE [LARGE SCALE GENOMIC DNA]</scope>
    <source>
        <strain evidence="13 15">M4.6</strain>
    </source>
</reference>
<evidence type="ECO:0000256" key="5">
    <source>
        <dbReference type="ARBA" id="ARBA00022729"/>
    </source>
</evidence>
<protein>
    <recommendedName>
        <fullName evidence="11">Foldase protein PrsA</fullName>
        <ecNumber evidence="11">5.2.1.8</ecNumber>
    </recommendedName>
</protein>
<comment type="function">
    <text evidence="11">Plays a major role in protein secretion by helping the post-translocational extracellular folding of several secreted proteins.</text>
</comment>
<dbReference type="GO" id="GO:0006457">
    <property type="term" value="P:protein folding"/>
    <property type="evidence" value="ECO:0007669"/>
    <property type="project" value="UniProtKB-UniRule"/>
</dbReference>
<dbReference type="Gene3D" id="3.10.50.40">
    <property type="match status" value="1"/>
</dbReference>
<evidence type="ECO:0000256" key="7">
    <source>
        <dbReference type="ARBA" id="ARBA00023136"/>
    </source>
</evidence>
<keyword evidence="6 11" id="KW-0697">Rotamase</keyword>
<dbReference type="PROSITE" id="PS51257">
    <property type="entry name" value="PROKAR_LIPOPROTEIN"/>
    <property type="match status" value="1"/>
</dbReference>
<evidence type="ECO:0000313" key="13">
    <source>
        <dbReference type="EMBL" id="PLR83745.1"/>
    </source>
</evidence>
<evidence type="ECO:0000313" key="15">
    <source>
        <dbReference type="Proteomes" id="UP000234951"/>
    </source>
</evidence>
<evidence type="ECO:0000313" key="14">
    <source>
        <dbReference type="EMBL" id="PLR96431.1"/>
    </source>
</evidence>
<sequence>MNKWILSLSLAAGVIGLSACNQDGGDSAAVVESKAGNITQEELYNSMKEKHGEQALQELVFEKVLSDKYEVSDKEINKKVEEVKEQLGPNYEQALAQYGYEGDEDLKRMFKIGLLQEKAAMKDVKVTDKELQEAYDNYRTDIRASHILVEDEAKAKELKAQLDGGAKMADLAKEHSTDPGSKEKGGDLDWFGPGKMVPEFEEAAYALEVNQISEPVQTQNGWHIIQLTDKKEKEPFEDMKKELETEVKRSKIDQAAIQKAMERELKAADVEIKDKDLESILDTPEAPPAQG</sequence>
<dbReference type="InterPro" id="IPR046357">
    <property type="entry name" value="PPIase_dom_sf"/>
</dbReference>
<dbReference type="OrthoDB" id="14196at2"/>
<feature type="domain" description="PpiC" evidence="12">
    <location>
        <begin position="139"/>
        <end position="229"/>
    </location>
</feature>